<comment type="subcellular location">
    <subcellularLocation>
        <location evidence="1">Nucleus</location>
    </subcellularLocation>
</comment>
<evidence type="ECO:0000256" key="5">
    <source>
        <dbReference type="ARBA" id="ARBA00023242"/>
    </source>
</evidence>
<comment type="caution">
    <text evidence="7">The sequence shown here is derived from an EMBL/GenBank/DDBJ whole genome shotgun (WGS) entry which is preliminary data.</text>
</comment>
<evidence type="ECO:0000313" key="8">
    <source>
        <dbReference type="Proteomes" id="UP001063166"/>
    </source>
</evidence>
<organism evidence="7 8">
    <name type="scientific">Lyophyllum shimeji</name>
    <name type="common">Hon-shimeji</name>
    <name type="synonym">Tricholoma shimeji</name>
    <dbReference type="NCBI Taxonomy" id="47721"/>
    <lineage>
        <taxon>Eukaryota</taxon>
        <taxon>Fungi</taxon>
        <taxon>Dikarya</taxon>
        <taxon>Basidiomycota</taxon>
        <taxon>Agaricomycotina</taxon>
        <taxon>Agaricomycetes</taxon>
        <taxon>Agaricomycetidae</taxon>
        <taxon>Agaricales</taxon>
        <taxon>Tricholomatineae</taxon>
        <taxon>Lyophyllaceae</taxon>
        <taxon>Lyophyllum</taxon>
    </lineage>
</organism>
<dbReference type="OrthoDB" id="3247971at2759"/>
<keyword evidence="5" id="KW-0539">Nucleus</keyword>
<feature type="compositionally biased region" description="Low complexity" evidence="6">
    <location>
        <begin position="44"/>
        <end position="62"/>
    </location>
</feature>
<keyword evidence="8" id="KW-1185">Reference proteome</keyword>
<evidence type="ECO:0000256" key="1">
    <source>
        <dbReference type="ARBA" id="ARBA00004123"/>
    </source>
</evidence>
<keyword evidence="3" id="KW-0863">Zinc-finger</keyword>
<gene>
    <name evidence="7" type="ORF">LshimejAT787_0705950</name>
</gene>
<reference evidence="7" key="1">
    <citation type="submission" date="2022-07" db="EMBL/GenBank/DDBJ databases">
        <title>The genome of Lyophyllum shimeji provides insight into the initial evolution of ectomycorrhizal fungal genome.</title>
        <authorList>
            <person name="Kobayashi Y."/>
            <person name="Shibata T."/>
            <person name="Hirakawa H."/>
            <person name="Shigenobu S."/>
            <person name="Nishiyama T."/>
            <person name="Yamada A."/>
            <person name="Hasebe M."/>
            <person name="Kawaguchi M."/>
        </authorList>
    </citation>
    <scope>NUCLEOTIDE SEQUENCE</scope>
    <source>
        <strain evidence="7">AT787</strain>
    </source>
</reference>
<keyword evidence="4" id="KW-0862">Zinc</keyword>
<evidence type="ECO:0000313" key="7">
    <source>
        <dbReference type="EMBL" id="GLB40085.1"/>
    </source>
</evidence>
<proteinExistence type="predicted"/>
<dbReference type="AlphaFoldDB" id="A0A9P3PQB4"/>
<evidence type="ECO:0000256" key="2">
    <source>
        <dbReference type="ARBA" id="ARBA00022723"/>
    </source>
</evidence>
<dbReference type="GO" id="GO:0008270">
    <property type="term" value="F:zinc ion binding"/>
    <property type="evidence" value="ECO:0007669"/>
    <property type="project" value="UniProtKB-KW"/>
</dbReference>
<accession>A0A9P3PQB4</accession>
<feature type="region of interest" description="Disordered" evidence="6">
    <location>
        <begin position="1"/>
        <end position="62"/>
    </location>
</feature>
<evidence type="ECO:0000256" key="4">
    <source>
        <dbReference type="ARBA" id="ARBA00022833"/>
    </source>
</evidence>
<evidence type="ECO:0000256" key="6">
    <source>
        <dbReference type="SAM" id="MobiDB-lite"/>
    </source>
</evidence>
<sequence>MSKRKQKASKRARRALGLPSSSSEDDGSPSDSSSNHTVNTTRDTQQTSSQAPTSSSASLASSSASRASSSASLALTPATSVQVLDKRAKFDIRYKVATRSDEEVLKAQMESWTSDIYKHFVMPPNIVREGDVVRYIFVCKAHPSITISCVRYDKSTSNLVRHGDRCTSFDSKEACALVAYVHGSSYTPEKLCMKLALWVSRRSRPFTIIADPELLDIFKDLNANVVVPSPQTVSRDVKEIYMLSREQVIEVLKVFLIIF</sequence>
<dbReference type="EMBL" id="BRPK01000007">
    <property type="protein sequence ID" value="GLB40085.1"/>
    <property type="molecule type" value="Genomic_DNA"/>
</dbReference>
<dbReference type="GO" id="GO:0005634">
    <property type="term" value="C:nucleus"/>
    <property type="evidence" value="ECO:0007669"/>
    <property type="project" value="UniProtKB-SubCell"/>
</dbReference>
<dbReference type="InterPro" id="IPR052035">
    <property type="entry name" value="ZnF_BED_domain_contain"/>
</dbReference>
<feature type="compositionally biased region" description="Basic residues" evidence="6">
    <location>
        <begin position="1"/>
        <end position="14"/>
    </location>
</feature>
<evidence type="ECO:0000256" key="3">
    <source>
        <dbReference type="ARBA" id="ARBA00022771"/>
    </source>
</evidence>
<protein>
    <submittedName>
        <fullName evidence="7">Uncharacterized protein</fullName>
    </submittedName>
</protein>
<keyword evidence="2" id="KW-0479">Metal-binding</keyword>
<dbReference type="PANTHER" id="PTHR46481">
    <property type="entry name" value="ZINC FINGER BED DOMAIN-CONTAINING PROTEIN 4"/>
    <property type="match status" value="1"/>
</dbReference>
<dbReference type="SUPFAM" id="SSF140996">
    <property type="entry name" value="Hermes dimerisation domain"/>
    <property type="match status" value="1"/>
</dbReference>
<dbReference type="Proteomes" id="UP001063166">
    <property type="component" value="Unassembled WGS sequence"/>
</dbReference>
<name>A0A9P3PQB4_LYOSH</name>
<dbReference type="PANTHER" id="PTHR46481:SF10">
    <property type="entry name" value="ZINC FINGER BED DOMAIN-CONTAINING PROTEIN 39"/>
    <property type="match status" value="1"/>
</dbReference>